<dbReference type="eggNOG" id="COG5295">
    <property type="taxonomic scope" value="Bacteria"/>
</dbReference>
<reference evidence="3 4" key="1">
    <citation type="submission" date="2013-09" db="EMBL/GenBank/DDBJ databases">
        <authorList>
            <person name="Zeng Z."/>
            <person name="Chen C."/>
        </authorList>
    </citation>
    <scope>NUCLEOTIDE SEQUENCE [LARGE SCALE GENOMIC DNA]</scope>
    <source>
        <strain evidence="3 4">WB 3.3-2</strain>
    </source>
</reference>
<evidence type="ECO:0000256" key="1">
    <source>
        <dbReference type="SAM" id="Coils"/>
    </source>
</evidence>
<evidence type="ECO:0000313" key="4">
    <source>
        <dbReference type="Proteomes" id="UP000030152"/>
    </source>
</evidence>
<dbReference type="Proteomes" id="UP000030152">
    <property type="component" value="Unassembled WGS sequence"/>
</dbReference>
<evidence type="ECO:0008006" key="5">
    <source>
        <dbReference type="Google" id="ProtNLM"/>
    </source>
</evidence>
<feature type="chain" id="PRO_5001991500" description="TMF family protein" evidence="2">
    <location>
        <begin position="20"/>
        <end position="420"/>
    </location>
</feature>
<accession>A0A0A2MIW1</accession>
<dbReference type="RefSeq" id="WP_020212078.1">
    <property type="nucleotide sequence ID" value="NZ_JRLX01000002.1"/>
</dbReference>
<keyword evidence="4" id="KW-1185">Reference proteome</keyword>
<dbReference type="eggNOG" id="COG1044">
    <property type="taxonomic scope" value="Bacteria"/>
</dbReference>
<proteinExistence type="predicted"/>
<evidence type="ECO:0000313" key="3">
    <source>
        <dbReference type="EMBL" id="KGO88240.1"/>
    </source>
</evidence>
<dbReference type="EMBL" id="JRLX01000002">
    <property type="protein sequence ID" value="KGO88240.1"/>
    <property type="molecule type" value="Genomic_DNA"/>
</dbReference>
<evidence type="ECO:0000256" key="2">
    <source>
        <dbReference type="SAM" id="SignalP"/>
    </source>
</evidence>
<gene>
    <name evidence="3" type="ORF">Q765_04185</name>
</gene>
<sequence length="420" mass="44285">MKTRLFLIAGLLSSVLIYGQSTTTSLGTSAGATGQDNVHIGKNAGSVNTGNQNTFVGSESGNSAGGSIYGNTFLGYRSGKFHSTGNYNVYLGYESGSGNTNSVKASNSVFIGYQAGQFSNLNVTPNSIENVFLGSQTAKNANGSYNNFIGRSAAANSTGSNNNYIGSDAGKNADGSNNIFLGSCGENVIGNLNILLGYHAGQNINGSNNILIGLDSGQGLGSTPLGSKNIIIGSEIGRTETGSNKLYIGHDGNPLISGEFKDSASGNIPASNPTLKFNAQKVGVGYVGSVGFGDFPAMTTIPNASIYRFFVKGGILAEEVRVRLQSGWADYVFANNYKLLSLKDTEKYIAANGHLPNMPSAAQVEDQGIEMGNIVKLQQEKIEELTLHLIEQNKQIEALKLQTTEIEVLRAQMQQLLKKQ</sequence>
<name>A0A0A2MIW1_9FLAO</name>
<dbReference type="STRING" id="1121895.GCA_000378485_00951"/>
<keyword evidence="2" id="KW-0732">Signal</keyword>
<feature type="coiled-coil region" evidence="1">
    <location>
        <begin position="375"/>
        <end position="419"/>
    </location>
</feature>
<protein>
    <recommendedName>
        <fullName evidence="5">TMF family protein</fullName>
    </recommendedName>
</protein>
<comment type="caution">
    <text evidence="3">The sequence shown here is derived from an EMBL/GenBank/DDBJ whole genome shotgun (WGS) entry which is preliminary data.</text>
</comment>
<keyword evidence="1" id="KW-0175">Coiled coil</keyword>
<dbReference type="AlphaFoldDB" id="A0A0A2MIW1"/>
<organism evidence="3 4">
    <name type="scientific">Flavobacterium rivuli WB 3.3-2 = DSM 21788</name>
    <dbReference type="NCBI Taxonomy" id="1121895"/>
    <lineage>
        <taxon>Bacteria</taxon>
        <taxon>Pseudomonadati</taxon>
        <taxon>Bacteroidota</taxon>
        <taxon>Flavobacteriia</taxon>
        <taxon>Flavobacteriales</taxon>
        <taxon>Flavobacteriaceae</taxon>
        <taxon>Flavobacterium</taxon>
    </lineage>
</organism>
<feature type="signal peptide" evidence="2">
    <location>
        <begin position="1"/>
        <end position="19"/>
    </location>
</feature>
<dbReference type="OrthoDB" id="9808753at2"/>